<dbReference type="EMBL" id="BANX01000018">
    <property type="protein sequence ID" value="GAC68792.1"/>
    <property type="molecule type" value="Genomic_DNA"/>
</dbReference>
<evidence type="ECO:0000259" key="1">
    <source>
        <dbReference type="Pfam" id="PF22322"/>
    </source>
</evidence>
<protein>
    <recommendedName>
        <fullName evidence="1">DUF6973 domain-containing protein</fullName>
    </recommendedName>
</protein>
<dbReference type="Proteomes" id="UP000011666">
    <property type="component" value="Unassembled WGS sequence"/>
</dbReference>
<comment type="caution">
    <text evidence="2">The sequence shown here is derived from an EMBL/GenBank/DDBJ whole genome shotgun (WGS) entry which is preliminary data.</text>
</comment>
<dbReference type="InterPro" id="IPR054246">
    <property type="entry name" value="DUF6973"/>
</dbReference>
<evidence type="ECO:0000313" key="2">
    <source>
        <dbReference type="EMBL" id="GAC68792.1"/>
    </source>
</evidence>
<dbReference type="eggNOG" id="ENOG5032WH2">
    <property type="taxonomic scope" value="Bacteria"/>
</dbReference>
<evidence type="ECO:0000313" key="3">
    <source>
        <dbReference type="Proteomes" id="UP000011666"/>
    </source>
</evidence>
<accession>M0QN03</accession>
<dbReference type="STRING" id="1223545.GS4_18_00800"/>
<keyword evidence="3" id="KW-1185">Reference proteome</keyword>
<sequence length="400" mass="43255">MADDRYTVGVVRSWDFDSAQTVAAGMSEKSGELLQVGNATGSVNDSSGDYWKGFGGGEARSAAAVHREELSRSAKVVGAVADTASSAIRVLDAEVTTLRAKLQEVDDSEYELSVTDEGKVYSRKSNAQWKEEWGFRTVYKLPAKEADEFMLTEEITTGLARIKEADQNAGEKLRGWLEKLSDGVKKGVVAQPSDPRLRRILADYQTRTSHGAPRLWPDPTTMARLKHLGVSMEPKLLTPEEISMLKKLVLTSPGAALAGKPTIGDFQRIENEAKAAAAARFPEELDDGKGDAFRHAYWNALMTKTFGADWARQYATAHEGLGGQPAHREAMDLYNNETGRKVAAAHPDASDDELADLIASEVHHGATVSIGGDGYIDWTNRVVGAPKADSVGVPLPARGD</sequence>
<gene>
    <name evidence="2" type="ORF">GS4_18_00800</name>
</gene>
<dbReference type="Pfam" id="PF22322">
    <property type="entry name" value="DUF6973"/>
    <property type="match status" value="1"/>
</dbReference>
<organism evidence="2 3">
    <name type="scientific">Gordonia soli NBRC 108243</name>
    <dbReference type="NCBI Taxonomy" id="1223545"/>
    <lineage>
        <taxon>Bacteria</taxon>
        <taxon>Bacillati</taxon>
        <taxon>Actinomycetota</taxon>
        <taxon>Actinomycetes</taxon>
        <taxon>Mycobacteriales</taxon>
        <taxon>Gordoniaceae</taxon>
        <taxon>Gordonia</taxon>
    </lineage>
</organism>
<feature type="domain" description="DUF6973" evidence="1">
    <location>
        <begin position="267"/>
        <end position="364"/>
    </location>
</feature>
<name>M0QN03_9ACTN</name>
<reference evidence="2 3" key="1">
    <citation type="submission" date="2013-01" db="EMBL/GenBank/DDBJ databases">
        <title>Whole genome shotgun sequence of Gordonia soli NBRC 108243.</title>
        <authorList>
            <person name="Isaki-Nakamura S."/>
            <person name="Hosoyama A."/>
            <person name="Tsuchikane K."/>
            <person name="Ando Y."/>
            <person name="Baba S."/>
            <person name="Ohji S."/>
            <person name="Hamada M."/>
            <person name="Tamura T."/>
            <person name="Yamazoe A."/>
            <person name="Yamazaki S."/>
            <person name="Fujita N."/>
        </authorList>
    </citation>
    <scope>NUCLEOTIDE SEQUENCE [LARGE SCALE GENOMIC DNA]</scope>
    <source>
        <strain evidence="2 3">NBRC 108243</strain>
    </source>
</reference>
<proteinExistence type="predicted"/>
<dbReference type="AlphaFoldDB" id="M0QN03"/>